<dbReference type="Pfam" id="PF02493">
    <property type="entry name" value="MORN"/>
    <property type="match status" value="8"/>
</dbReference>
<gene>
    <name evidence="2" type="ORF">SteCoe_9381</name>
</gene>
<proteinExistence type="predicted"/>
<dbReference type="SUPFAM" id="SSF82185">
    <property type="entry name" value="Histone H3 K4-specific methyltransferase SET7/9 N-terminal domain"/>
    <property type="match status" value="2"/>
</dbReference>
<dbReference type="PANTHER" id="PTHR23084:SF179">
    <property type="entry name" value="OS10G0565000 PROTEIN"/>
    <property type="match status" value="1"/>
</dbReference>
<dbReference type="Gene3D" id="2.20.110.10">
    <property type="entry name" value="Histone H3 K4-specific methyltransferase SET7/9 N-terminal domain"/>
    <property type="match status" value="4"/>
</dbReference>
<dbReference type="SMART" id="SM00698">
    <property type="entry name" value="MORN"/>
    <property type="match status" value="8"/>
</dbReference>
<name>A0A1R2CI93_9CILI</name>
<dbReference type="EMBL" id="MPUH01000145">
    <property type="protein sequence ID" value="OMJ88675.1"/>
    <property type="molecule type" value="Genomic_DNA"/>
</dbReference>
<dbReference type="PANTHER" id="PTHR23084">
    <property type="entry name" value="PHOSPHATIDYLINOSITOL-4-PHOSPHATE 5-KINASE RELATED"/>
    <property type="match status" value="1"/>
</dbReference>
<comment type="caution">
    <text evidence="2">The sequence shown here is derived from an EMBL/GenBank/DDBJ whole genome shotgun (WGS) entry which is preliminary data.</text>
</comment>
<accession>A0A1R2CI93</accession>
<organism evidence="2 3">
    <name type="scientific">Stentor coeruleus</name>
    <dbReference type="NCBI Taxonomy" id="5963"/>
    <lineage>
        <taxon>Eukaryota</taxon>
        <taxon>Sar</taxon>
        <taxon>Alveolata</taxon>
        <taxon>Ciliophora</taxon>
        <taxon>Postciliodesmatophora</taxon>
        <taxon>Heterotrichea</taxon>
        <taxon>Heterotrichida</taxon>
        <taxon>Stentoridae</taxon>
        <taxon>Stentor</taxon>
    </lineage>
</organism>
<dbReference type="AlphaFoldDB" id="A0A1R2CI93"/>
<evidence type="ECO:0000313" key="3">
    <source>
        <dbReference type="Proteomes" id="UP000187209"/>
    </source>
</evidence>
<evidence type="ECO:0000313" key="2">
    <source>
        <dbReference type="EMBL" id="OMJ88675.1"/>
    </source>
</evidence>
<evidence type="ECO:0000256" key="1">
    <source>
        <dbReference type="ARBA" id="ARBA00022737"/>
    </source>
</evidence>
<dbReference type="Proteomes" id="UP000187209">
    <property type="component" value="Unassembled WGS sequence"/>
</dbReference>
<evidence type="ECO:0008006" key="4">
    <source>
        <dbReference type="Google" id="ProtNLM"/>
    </source>
</evidence>
<keyword evidence="1" id="KW-0677">Repeat</keyword>
<protein>
    <recommendedName>
        <fullName evidence="4">MORN repeat protein</fullName>
    </recommendedName>
</protein>
<reference evidence="2 3" key="1">
    <citation type="submission" date="2016-11" db="EMBL/GenBank/DDBJ databases">
        <title>The macronuclear genome of Stentor coeruleus: a giant cell with tiny introns.</title>
        <authorList>
            <person name="Slabodnick M."/>
            <person name="Ruby J.G."/>
            <person name="Reiff S.B."/>
            <person name="Swart E.C."/>
            <person name="Gosai S."/>
            <person name="Prabakaran S."/>
            <person name="Witkowska E."/>
            <person name="Larue G.E."/>
            <person name="Fisher S."/>
            <person name="Freeman R.M."/>
            <person name="Gunawardena J."/>
            <person name="Chu W."/>
            <person name="Stover N.A."/>
            <person name="Gregory B.D."/>
            <person name="Nowacki M."/>
            <person name="Derisi J."/>
            <person name="Roy S.W."/>
            <person name="Marshall W.F."/>
            <person name="Sood P."/>
        </authorList>
    </citation>
    <scope>NUCLEOTIDE SEQUENCE [LARGE SCALE GENOMIC DNA]</scope>
    <source>
        <strain evidence="2">WM001</strain>
    </source>
</reference>
<dbReference type="OrthoDB" id="392831at2759"/>
<dbReference type="InterPro" id="IPR003409">
    <property type="entry name" value="MORN"/>
</dbReference>
<sequence length="432" mass="49235">MGNANCSKCLQDIASNQEVDLKQPTILNAYENNRDNKLIPTPRKKTIENPAKKYSSDITKSVLKIQAAWRTFNCQKQFYLIKKLVRPNQNYFSQQDIKHSITASTKALKRTKIDKFSYPSGAVYKGEWLGGFRDGSGKMEWPDGAQYEGSWSFGYPFGQGKFTHIDGDCYIGQWKSPYSGARTFKSSTPQSLPDKKSIQDGYIWLCMKQEHFNRNPPKSNTQNTQSFSMSHEKQVKALEKKLLSQQNSINDMRIMLEEIFTDKFIDMFSEVSLDGGAKYRGEMINNKRVGKGINTWENGDKYLGEWEDDRQHGSGWNIWVDGSSYIGGYKGNLKHGIGEYIWDDGTRYVGGWKDNAIDGSGLYKWSDGREYSGEWQGGLMHGLGLFTARDGKKYQGKWVKGKKHGVGYTVHLDGHITLDTWENGRIQKSNII</sequence>
<keyword evidence="3" id="KW-1185">Reference proteome</keyword>